<sequence>MDEQAFGPVEETRLEDFGDPSARVGPTVSSLHDSTASSLHDPTTSSPEKPRPLAWVGPTASSLHDPTTFSQRAS</sequence>
<organism evidence="2 3">
    <name type="scientific">Arabis nemorensis</name>
    <dbReference type="NCBI Taxonomy" id="586526"/>
    <lineage>
        <taxon>Eukaryota</taxon>
        <taxon>Viridiplantae</taxon>
        <taxon>Streptophyta</taxon>
        <taxon>Embryophyta</taxon>
        <taxon>Tracheophyta</taxon>
        <taxon>Spermatophyta</taxon>
        <taxon>Magnoliopsida</taxon>
        <taxon>eudicotyledons</taxon>
        <taxon>Gunneridae</taxon>
        <taxon>Pentapetalae</taxon>
        <taxon>rosids</taxon>
        <taxon>malvids</taxon>
        <taxon>Brassicales</taxon>
        <taxon>Brassicaceae</taxon>
        <taxon>Arabideae</taxon>
        <taxon>Arabis</taxon>
    </lineage>
</organism>
<name>A0A565AZ75_9BRAS</name>
<evidence type="ECO:0000313" key="3">
    <source>
        <dbReference type="Proteomes" id="UP000489600"/>
    </source>
</evidence>
<feature type="compositionally biased region" description="Polar residues" evidence="1">
    <location>
        <begin position="27"/>
        <end position="47"/>
    </location>
</feature>
<evidence type="ECO:0000256" key="1">
    <source>
        <dbReference type="SAM" id="MobiDB-lite"/>
    </source>
</evidence>
<dbReference type="Proteomes" id="UP000489600">
    <property type="component" value="Unassembled WGS sequence"/>
</dbReference>
<evidence type="ECO:0000313" key="2">
    <source>
        <dbReference type="EMBL" id="VVA94708.1"/>
    </source>
</evidence>
<accession>A0A565AZ75</accession>
<keyword evidence="3" id="KW-1185">Reference proteome</keyword>
<dbReference type="AlphaFoldDB" id="A0A565AZ75"/>
<feature type="region of interest" description="Disordered" evidence="1">
    <location>
        <begin position="1"/>
        <end position="74"/>
    </location>
</feature>
<gene>
    <name evidence="2" type="ORF">ANE_LOCUS5153</name>
</gene>
<feature type="compositionally biased region" description="Polar residues" evidence="1">
    <location>
        <begin position="59"/>
        <end position="74"/>
    </location>
</feature>
<dbReference type="EMBL" id="CABITT030000002">
    <property type="protein sequence ID" value="VVA94708.1"/>
    <property type="molecule type" value="Genomic_DNA"/>
</dbReference>
<comment type="caution">
    <text evidence="2">The sequence shown here is derived from an EMBL/GenBank/DDBJ whole genome shotgun (WGS) entry which is preliminary data.</text>
</comment>
<proteinExistence type="predicted"/>
<protein>
    <submittedName>
        <fullName evidence="2">Uncharacterized protein</fullName>
    </submittedName>
</protein>
<reference evidence="2" key="1">
    <citation type="submission" date="2019-07" db="EMBL/GenBank/DDBJ databases">
        <authorList>
            <person name="Dittberner H."/>
        </authorList>
    </citation>
    <scope>NUCLEOTIDE SEQUENCE [LARGE SCALE GENOMIC DNA]</scope>
</reference>